<organism evidence="1 2">
    <name type="scientific">Auriscalpium vulgare</name>
    <dbReference type="NCBI Taxonomy" id="40419"/>
    <lineage>
        <taxon>Eukaryota</taxon>
        <taxon>Fungi</taxon>
        <taxon>Dikarya</taxon>
        <taxon>Basidiomycota</taxon>
        <taxon>Agaricomycotina</taxon>
        <taxon>Agaricomycetes</taxon>
        <taxon>Russulales</taxon>
        <taxon>Auriscalpiaceae</taxon>
        <taxon>Auriscalpium</taxon>
    </lineage>
</organism>
<keyword evidence="2" id="KW-1185">Reference proteome</keyword>
<gene>
    <name evidence="1" type="ORF">FA95DRAFT_1600966</name>
</gene>
<comment type="caution">
    <text evidence="1">The sequence shown here is derived from an EMBL/GenBank/DDBJ whole genome shotgun (WGS) entry which is preliminary data.</text>
</comment>
<reference evidence="1" key="1">
    <citation type="submission" date="2021-02" db="EMBL/GenBank/DDBJ databases">
        <authorList>
            <consortium name="DOE Joint Genome Institute"/>
            <person name="Ahrendt S."/>
            <person name="Looney B.P."/>
            <person name="Miyauchi S."/>
            <person name="Morin E."/>
            <person name="Drula E."/>
            <person name="Courty P.E."/>
            <person name="Chicoki N."/>
            <person name="Fauchery L."/>
            <person name="Kohler A."/>
            <person name="Kuo A."/>
            <person name="Labutti K."/>
            <person name="Pangilinan J."/>
            <person name="Lipzen A."/>
            <person name="Riley R."/>
            <person name="Andreopoulos W."/>
            <person name="He G."/>
            <person name="Johnson J."/>
            <person name="Barry K.W."/>
            <person name="Grigoriev I.V."/>
            <person name="Nagy L."/>
            <person name="Hibbett D."/>
            <person name="Henrissat B."/>
            <person name="Matheny P.B."/>
            <person name="Labbe J."/>
            <person name="Martin F."/>
        </authorList>
    </citation>
    <scope>NUCLEOTIDE SEQUENCE</scope>
    <source>
        <strain evidence="1">FP105234-sp</strain>
    </source>
</reference>
<dbReference type="EMBL" id="MU275840">
    <property type="protein sequence ID" value="KAI0053310.1"/>
    <property type="molecule type" value="Genomic_DNA"/>
</dbReference>
<accession>A0ACB8SBM0</accession>
<name>A0ACB8SBM0_9AGAM</name>
<dbReference type="Proteomes" id="UP000814033">
    <property type="component" value="Unassembled WGS sequence"/>
</dbReference>
<reference evidence="1" key="2">
    <citation type="journal article" date="2022" name="New Phytol.">
        <title>Evolutionary transition to the ectomycorrhizal habit in the genomes of a hyperdiverse lineage of mushroom-forming fungi.</title>
        <authorList>
            <person name="Looney B."/>
            <person name="Miyauchi S."/>
            <person name="Morin E."/>
            <person name="Drula E."/>
            <person name="Courty P.E."/>
            <person name="Kohler A."/>
            <person name="Kuo A."/>
            <person name="LaButti K."/>
            <person name="Pangilinan J."/>
            <person name="Lipzen A."/>
            <person name="Riley R."/>
            <person name="Andreopoulos W."/>
            <person name="He G."/>
            <person name="Johnson J."/>
            <person name="Nolan M."/>
            <person name="Tritt A."/>
            <person name="Barry K.W."/>
            <person name="Grigoriev I.V."/>
            <person name="Nagy L.G."/>
            <person name="Hibbett D."/>
            <person name="Henrissat B."/>
            <person name="Matheny P.B."/>
            <person name="Labbe J."/>
            <person name="Martin F.M."/>
        </authorList>
    </citation>
    <scope>NUCLEOTIDE SEQUENCE</scope>
    <source>
        <strain evidence="1">FP105234-sp</strain>
    </source>
</reference>
<evidence type="ECO:0000313" key="1">
    <source>
        <dbReference type="EMBL" id="KAI0053310.1"/>
    </source>
</evidence>
<protein>
    <submittedName>
        <fullName evidence="1">Uncharacterized protein</fullName>
    </submittedName>
</protein>
<evidence type="ECO:0000313" key="2">
    <source>
        <dbReference type="Proteomes" id="UP000814033"/>
    </source>
</evidence>
<sequence>MHAEQVARGHKAAINNPNVSEEAKDRSRQALEDLEGKTDSAQSKQAFSAQGHKAALNNPNVSEEAKQNSQKALDDLSG</sequence>
<proteinExistence type="predicted"/>